<evidence type="ECO:0000313" key="3">
    <source>
        <dbReference type="Proteomes" id="UP000230093"/>
    </source>
</evidence>
<feature type="transmembrane region" description="Helical" evidence="1">
    <location>
        <begin position="17"/>
        <end position="37"/>
    </location>
</feature>
<feature type="transmembrane region" description="Helical" evidence="1">
    <location>
        <begin position="131"/>
        <end position="152"/>
    </location>
</feature>
<proteinExistence type="predicted"/>
<keyword evidence="1" id="KW-0812">Transmembrane</keyword>
<name>A0A2H0W8R4_9BACT</name>
<comment type="caution">
    <text evidence="2">The sequence shown here is derived from an EMBL/GenBank/DDBJ whole genome shotgun (WGS) entry which is preliminary data.</text>
</comment>
<gene>
    <name evidence="2" type="ORF">COT75_03295</name>
</gene>
<dbReference type="Proteomes" id="UP000230093">
    <property type="component" value="Unassembled WGS sequence"/>
</dbReference>
<evidence type="ECO:0000313" key="2">
    <source>
        <dbReference type="EMBL" id="PIS09064.1"/>
    </source>
</evidence>
<dbReference type="EMBL" id="PEZT01000020">
    <property type="protein sequence ID" value="PIS09064.1"/>
    <property type="molecule type" value="Genomic_DNA"/>
</dbReference>
<keyword evidence="1" id="KW-1133">Transmembrane helix</keyword>
<feature type="transmembrane region" description="Helical" evidence="1">
    <location>
        <begin position="89"/>
        <end position="110"/>
    </location>
</feature>
<feature type="transmembrane region" description="Helical" evidence="1">
    <location>
        <begin position="58"/>
        <end position="77"/>
    </location>
</feature>
<protein>
    <recommendedName>
        <fullName evidence="4">DUF3307 domain-containing protein</fullName>
    </recommendedName>
</protein>
<sequence length="154" mass="17416">MLSTPHVLVGIFLIDRFPNICGLVLALLSHFLLDFCIPHWNPHLYTEFKKQGKISKTSLKIIILDIITAIGATLYFMSLKLPNLSLALLYGLASFMAILPDFVEIPYYFFRSKSVLLKKYVYFEHKYQAGAGVFWGGLIQILIGLAALKSLLTF</sequence>
<dbReference type="AlphaFoldDB" id="A0A2H0W8R4"/>
<organism evidence="2 3">
    <name type="scientific">Candidatus Beckwithbacteria bacterium CG10_big_fil_rev_8_21_14_0_10_34_10</name>
    <dbReference type="NCBI Taxonomy" id="1974495"/>
    <lineage>
        <taxon>Bacteria</taxon>
        <taxon>Candidatus Beckwithiibacteriota</taxon>
    </lineage>
</organism>
<evidence type="ECO:0008006" key="4">
    <source>
        <dbReference type="Google" id="ProtNLM"/>
    </source>
</evidence>
<evidence type="ECO:0000256" key="1">
    <source>
        <dbReference type="SAM" id="Phobius"/>
    </source>
</evidence>
<keyword evidence="1" id="KW-0472">Membrane</keyword>
<reference evidence="3" key="1">
    <citation type="submission" date="2017-09" db="EMBL/GenBank/DDBJ databases">
        <title>Depth-based differentiation of microbial function through sediment-hosted aquifers and enrichment of novel symbionts in the deep terrestrial subsurface.</title>
        <authorList>
            <person name="Probst A.J."/>
            <person name="Ladd B."/>
            <person name="Jarett J.K."/>
            <person name="Geller-Mcgrath D.E."/>
            <person name="Sieber C.M.K."/>
            <person name="Emerson J.B."/>
            <person name="Anantharaman K."/>
            <person name="Thomas B.C."/>
            <person name="Malmstrom R."/>
            <person name="Stieglmeier M."/>
            <person name="Klingl A."/>
            <person name="Woyke T."/>
            <person name="Ryan C.M."/>
            <person name="Banfield J.F."/>
        </authorList>
    </citation>
    <scope>NUCLEOTIDE SEQUENCE [LARGE SCALE GENOMIC DNA]</scope>
</reference>
<accession>A0A2H0W8R4</accession>